<evidence type="ECO:0000256" key="2">
    <source>
        <dbReference type="SAM" id="Phobius"/>
    </source>
</evidence>
<sequence>MASSQPPTFVQGSSRDAATMSHPNDPPTPQLQDSQNAPSLQPLPASISQDHVQRDSLGGHTNQAPAATPLHTPVLPNVQQHDSTPGGMPQGSVLLQNWHPNQAFGPAPIQHPPNWQWQVVPIRVIPPRVSSINKCLIGALIVSLVEIPYLAVYRGYTTYYVGPIAICLSAIGSTILLIRERLERKRETKALYNPPPTPQLNHVHPYFGLFTIILCFTIAAAWLASGGVVIYALASGKSMIKSDTRYRNLPGLTPGDLEYLEHRKGRNETIYTIIHLIVIFVLGLLWISIGVMAVKGRKETLQRNRMLEEAQSSPTNQATVPMGQVENMVEQSRTNVAMTA</sequence>
<feature type="transmembrane region" description="Helical" evidence="2">
    <location>
        <begin position="206"/>
        <end position="234"/>
    </location>
</feature>
<gene>
    <name evidence="3" type="ORF">CC1G_02163</name>
</gene>
<evidence type="ECO:0000313" key="3">
    <source>
        <dbReference type="EMBL" id="EAU87404.1"/>
    </source>
</evidence>
<keyword evidence="2" id="KW-0812">Transmembrane</keyword>
<feature type="transmembrane region" description="Helical" evidence="2">
    <location>
        <begin position="270"/>
        <end position="294"/>
    </location>
</feature>
<evidence type="ECO:0000313" key="4">
    <source>
        <dbReference type="Proteomes" id="UP000001861"/>
    </source>
</evidence>
<keyword evidence="4" id="KW-1185">Reference proteome</keyword>
<protein>
    <submittedName>
        <fullName evidence="3">Uncharacterized protein</fullName>
    </submittedName>
</protein>
<accession>A8NKE6</accession>
<dbReference type="InParanoid" id="A8NKE6"/>
<organism evidence="3 4">
    <name type="scientific">Coprinopsis cinerea (strain Okayama-7 / 130 / ATCC MYA-4618 / FGSC 9003)</name>
    <name type="common">Inky cap fungus</name>
    <name type="synonym">Hormographiella aspergillata</name>
    <dbReference type="NCBI Taxonomy" id="240176"/>
    <lineage>
        <taxon>Eukaryota</taxon>
        <taxon>Fungi</taxon>
        <taxon>Dikarya</taxon>
        <taxon>Basidiomycota</taxon>
        <taxon>Agaricomycotina</taxon>
        <taxon>Agaricomycetes</taxon>
        <taxon>Agaricomycetidae</taxon>
        <taxon>Agaricales</taxon>
        <taxon>Agaricineae</taxon>
        <taxon>Psathyrellaceae</taxon>
        <taxon>Coprinopsis</taxon>
    </lineage>
</organism>
<evidence type="ECO:0000256" key="1">
    <source>
        <dbReference type="SAM" id="MobiDB-lite"/>
    </source>
</evidence>
<keyword evidence="2" id="KW-1133">Transmembrane helix</keyword>
<keyword evidence="2" id="KW-0472">Membrane</keyword>
<dbReference type="RefSeq" id="XP_001834427.1">
    <property type="nucleotide sequence ID" value="XM_001834375.2"/>
</dbReference>
<dbReference type="AlphaFoldDB" id="A8NKE6"/>
<reference evidence="3 4" key="1">
    <citation type="journal article" date="2010" name="Proc. Natl. Acad. Sci. U.S.A.">
        <title>Insights into evolution of multicellular fungi from the assembled chromosomes of the mushroom Coprinopsis cinerea (Coprinus cinereus).</title>
        <authorList>
            <person name="Stajich J.E."/>
            <person name="Wilke S.K."/>
            <person name="Ahren D."/>
            <person name="Au C.H."/>
            <person name="Birren B.W."/>
            <person name="Borodovsky M."/>
            <person name="Burns C."/>
            <person name="Canback B."/>
            <person name="Casselton L.A."/>
            <person name="Cheng C.K."/>
            <person name="Deng J."/>
            <person name="Dietrich F.S."/>
            <person name="Fargo D.C."/>
            <person name="Farman M.L."/>
            <person name="Gathman A.C."/>
            <person name="Goldberg J."/>
            <person name="Guigo R."/>
            <person name="Hoegger P.J."/>
            <person name="Hooker J.B."/>
            <person name="Huggins A."/>
            <person name="James T.Y."/>
            <person name="Kamada T."/>
            <person name="Kilaru S."/>
            <person name="Kodira C."/>
            <person name="Kues U."/>
            <person name="Kupfer D."/>
            <person name="Kwan H.S."/>
            <person name="Lomsadze A."/>
            <person name="Li W."/>
            <person name="Lilly W.W."/>
            <person name="Ma L.J."/>
            <person name="Mackey A.J."/>
            <person name="Manning G."/>
            <person name="Martin F."/>
            <person name="Muraguchi H."/>
            <person name="Natvig D.O."/>
            <person name="Palmerini H."/>
            <person name="Ramesh M.A."/>
            <person name="Rehmeyer C.J."/>
            <person name="Roe B.A."/>
            <person name="Shenoy N."/>
            <person name="Stanke M."/>
            <person name="Ter-Hovhannisyan V."/>
            <person name="Tunlid A."/>
            <person name="Velagapudi R."/>
            <person name="Vision T.J."/>
            <person name="Zeng Q."/>
            <person name="Zolan M.E."/>
            <person name="Pukkila P.J."/>
        </authorList>
    </citation>
    <scope>NUCLEOTIDE SEQUENCE [LARGE SCALE GENOMIC DNA]</scope>
    <source>
        <strain evidence="4">Okayama-7 / 130 / ATCC MYA-4618 / FGSC 9003</strain>
    </source>
</reference>
<feature type="region of interest" description="Disordered" evidence="1">
    <location>
        <begin position="1"/>
        <end position="92"/>
    </location>
</feature>
<name>A8NKE6_COPC7</name>
<feature type="compositionally biased region" description="Polar residues" evidence="1">
    <location>
        <begin position="1"/>
        <end position="16"/>
    </location>
</feature>
<dbReference type="Proteomes" id="UP000001861">
    <property type="component" value="Unassembled WGS sequence"/>
</dbReference>
<dbReference type="KEGG" id="cci:CC1G_02163"/>
<feature type="compositionally biased region" description="Polar residues" evidence="1">
    <location>
        <begin position="30"/>
        <end position="39"/>
    </location>
</feature>
<comment type="caution">
    <text evidence="3">The sequence shown here is derived from an EMBL/GenBank/DDBJ whole genome shotgun (WGS) entry which is preliminary data.</text>
</comment>
<dbReference type="VEuPathDB" id="FungiDB:CC1G_02163"/>
<feature type="transmembrane region" description="Helical" evidence="2">
    <location>
        <begin position="159"/>
        <end position="178"/>
    </location>
</feature>
<dbReference type="GeneID" id="6010942"/>
<dbReference type="EMBL" id="AACS02000010">
    <property type="protein sequence ID" value="EAU87404.1"/>
    <property type="molecule type" value="Genomic_DNA"/>
</dbReference>
<proteinExistence type="predicted"/>